<evidence type="ECO:0000313" key="1">
    <source>
        <dbReference type="EMBL" id="CAF1063876.1"/>
    </source>
</evidence>
<dbReference type="Proteomes" id="UP000663870">
    <property type="component" value="Unassembled WGS sequence"/>
</dbReference>
<comment type="caution">
    <text evidence="2">The sequence shown here is derived from an EMBL/GenBank/DDBJ whole genome shotgun (WGS) entry which is preliminary data.</text>
</comment>
<evidence type="ECO:0000313" key="5">
    <source>
        <dbReference type="Proteomes" id="UP000663870"/>
    </source>
</evidence>
<dbReference type="Proteomes" id="UP000663874">
    <property type="component" value="Unassembled WGS sequence"/>
</dbReference>
<gene>
    <name evidence="3" type="ORF">FNK824_LOCUS11707</name>
    <name evidence="1" type="ORF">JXQ802_LOCUS17316</name>
    <name evidence="2" type="ORF">OTI717_LOCUS8200</name>
</gene>
<dbReference type="InterPro" id="IPR036397">
    <property type="entry name" value="RNaseH_sf"/>
</dbReference>
<dbReference type="EMBL" id="CAJOAX010000646">
    <property type="protein sequence ID" value="CAF3628803.1"/>
    <property type="molecule type" value="Genomic_DNA"/>
</dbReference>
<reference evidence="2" key="1">
    <citation type="submission" date="2021-02" db="EMBL/GenBank/DDBJ databases">
        <authorList>
            <person name="Nowell W R."/>
        </authorList>
    </citation>
    <scope>NUCLEOTIDE SEQUENCE</scope>
</reference>
<organism evidence="2 4">
    <name type="scientific">Rotaria sordida</name>
    <dbReference type="NCBI Taxonomy" id="392033"/>
    <lineage>
        <taxon>Eukaryota</taxon>
        <taxon>Metazoa</taxon>
        <taxon>Spiralia</taxon>
        <taxon>Gnathifera</taxon>
        <taxon>Rotifera</taxon>
        <taxon>Eurotatoria</taxon>
        <taxon>Bdelloidea</taxon>
        <taxon>Philodinida</taxon>
        <taxon>Philodinidae</taxon>
        <taxon>Rotaria</taxon>
    </lineage>
</organism>
<dbReference type="Proteomes" id="UP000663823">
    <property type="component" value="Unassembled WGS sequence"/>
</dbReference>
<dbReference type="EMBL" id="CAJOBE010001411">
    <property type="protein sequence ID" value="CAF3741475.1"/>
    <property type="molecule type" value="Genomic_DNA"/>
</dbReference>
<dbReference type="AlphaFoldDB" id="A0A818PPG1"/>
<dbReference type="Gene3D" id="3.30.420.10">
    <property type="entry name" value="Ribonuclease H-like superfamily/Ribonuclease H"/>
    <property type="match status" value="1"/>
</dbReference>
<protein>
    <recommendedName>
        <fullName evidence="6">Transposase</fullName>
    </recommendedName>
</protein>
<accession>A0A818PPG1</accession>
<evidence type="ECO:0000313" key="3">
    <source>
        <dbReference type="EMBL" id="CAF3741475.1"/>
    </source>
</evidence>
<dbReference type="EMBL" id="CAJNOL010000436">
    <property type="protein sequence ID" value="CAF1063876.1"/>
    <property type="molecule type" value="Genomic_DNA"/>
</dbReference>
<keyword evidence="5" id="KW-1185">Reference proteome</keyword>
<dbReference type="GO" id="GO:0003676">
    <property type="term" value="F:nucleic acid binding"/>
    <property type="evidence" value="ECO:0007669"/>
    <property type="project" value="InterPro"/>
</dbReference>
<proteinExistence type="predicted"/>
<sequence>MYNRQNERIYAGARDEADEKGGIHCKTKFSTGVMVWLGVCDQGVTVTDILPTVLKDGKKMLGNEFIFQQDGAKSHIAKNTQLWCKKRWPSNSPDLNPMDYCVWNELCQQINWNRIIDKQTLIHDIKQDVEKIPIEVVHQNVANWINRIYQMLQIEGDYFF</sequence>
<name>A0A818PPG1_9BILA</name>
<evidence type="ECO:0000313" key="2">
    <source>
        <dbReference type="EMBL" id="CAF3628803.1"/>
    </source>
</evidence>
<evidence type="ECO:0000313" key="4">
    <source>
        <dbReference type="Proteomes" id="UP000663823"/>
    </source>
</evidence>
<evidence type="ECO:0008006" key="6">
    <source>
        <dbReference type="Google" id="ProtNLM"/>
    </source>
</evidence>